<dbReference type="GO" id="GO:0004129">
    <property type="term" value="F:cytochrome-c oxidase activity"/>
    <property type="evidence" value="ECO:0007669"/>
    <property type="project" value="UniProtKB-EC"/>
</dbReference>
<dbReference type="CDD" id="cd13919">
    <property type="entry name" value="CuRO_HCO_II_like_5"/>
    <property type="match status" value="1"/>
</dbReference>
<keyword evidence="9 22" id="KW-0812">Transmembrane</keyword>
<evidence type="ECO:0000256" key="14">
    <source>
        <dbReference type="ARBA" id="ARBA00022989"/>
    </source>
</evidence>
<dbReference type="EC" id="7.1.1.9" evidence="5"/>
<comment type="function">
    <text evidence="17">Subunits I and II form the functional core of the enzyme complex. Electrons originating in cytochrome c are transferred via heme a and Cu(A) to the binuclear center formed by heme a3 and Cu(B).</text>
</comment>
<evidence type="ECO:0000256" key="16">
    <source>
        <dbReference type="ARBA" id="ARBA00023136"/>
    </source>
</evidence>
<evidence type="ECO:0000256" key="19">
    <source>
        <dbReference type="ARBA" id="ARBA00031399"/>
    </source>
</evidence>
<feature type="transmembrane region" description="Helical" evidence="22">
    <location>
        <begin position="62"/>
        <end position="86"/>
    </location>
</feature>
<evidence type="ECO:0000313" key="25">
    <source>
        <dbReference type="Proteomes" id="UP000190037"/>
    </source>
</evidence>
<dbReference type="OrthoDB" id="9781261at2"/>
<evidence type="ECO:0000256" key="13">
    <source>
        <dbReference type="ARBA" id="ARBA00022982"/>
    </source>
</evidence>
<dbReference type="InterPro" id="IPR036257">
    <property type="entry name" value="Cyt_c_oxidase_su2_TM_sf"/>
</dbReference>
<comment type="similarity">
    <text evidence="4">Belongs to the cytochrome c oxidase subunit 2 family.</text>
</comment>
<sequence length="287" mass="32191">MSPYGSDRSPRRWMRRRVPQLLALGLVTATATGCSVDSKDLPRLGLPNPVTEQGPRVLSLWQGAWIAALIVGAVVWGLILWSVAFHRRSRTKIEIPPQTRYNLPIEVLYTVIPGIMIAVFFYFTARDETKLEELSKNPDNVINVVGVQWSWSFNYKGDPADGTVDVYEQGTPGKRPTLYLPVKESVRFDLTSPDVIHSFWVPNFLYKKDIIPGRTNKFEVVPTKKGTYGGKCAELCGVDHSRMLFDVKIVDKADYVQHLKELAAKGQTGELRSKINEPAPVDAHGKK</sequence>
<dbReference type="InterPro" id="IPR008972">
    <property type="entry name" value="Cupredoxin"/>
</dbReference>
<dbReference type="InterPro" id="IPR014222">
    <property type="entry name" value="Cyt_c_oxidase_su2"/>
</dbReference>
<keyword evidence="13" id="KW-0249">Electron transport</keyword>
<evidence type="ECO:0000256" key="10">
    <source>
        <dbReference type="ARBA" id="ARBA00022723"/>
    </source>
</evidence>
<feature type="domain" description="Cytochrome oxidase subunit II copper A binding" evidence="23">
    <location>
        <begin position="137"/>
        <end position="261"/>
    </location>
</feature>
<reference evidence="24 25" key="1">
    <citation type="submission" date="2017-03" db="EMBL/GenBank/DDBJ databases">
        <title>Draft genome sequence of Streptomyces scabrisporus NF3, endophyte isolated from Amphipterygium adstringens.</title>
        <authorList>
            <person name="Vazquez M."/>
            <person name="Ceapa C.D."/>
            <person name="Rodriguez Luna D."/>
            <person name="Sanchez Esquivel S."/>
        </authorList>
    </citation>
    <scope>NUCLEOTIDE SEQUENCE [LARGE SCALE GENOMIC DNA]</scope>
    <source>
        <strain evidence="24 25">NF3</strain>
    </source>
</reference>
<dbReference type="Gene3D" id="1.10.287.90">
    <property type="match status" value="1"/>
</dbReference>
<evidence type="ECO:0000256" key="20">
    <source>
        <dbReference type="ARBA" id="ARBA00047816"/>
    </source>
</evidence>
<evidence type="ECO:0000256" key="1">
    <source>
        <dbReference type="ARBA" id="ARBA00001935"/>
    </source>
</evidence>
<keyword evidence="7" id="KW-1003">Cell membrane</keyword>
<dbReference type="Proteomes" id="UP000190037">
    <property type="component" value="Unassembled WGS sequence"/>
</dbReference>
<evidence type="ECO:0000313" key="24">
    <source>
        <dbReference type="EMBL" id="OPC83235.1"/>
    </source>
</evidence>
<dbReference type="FunFam" id="1.10.287.90:FF:000003">
    <property type="entry name" value="Cytochrome C oxidase subunit II"/>
    <property type="match status" value="1"/>
</dbReference>
<dbReference type="PANTHER" id="PTHR22888:SF9">
    <property type="entry name" value="CYTOCHROME C OXIDASE SUBUNIT 2"/>
    <property type="match status" value="1"/>
</dbReference>
<accession>A0A1T3P2Q4</accession>
<dbReference type="STRING" id="159449.B4N89_21880"/>
<evidence type="ECO:0000256" key="7">
    <source>
        <dbReference type="ARBA" id="ARBA00022475"/>
    </source>
</evidence>
<dbReference type="AlphaFoldDB" id="A0A1T3P2Q4"/>
<keyword evidence="6" id="KW-0813">Transport</keyword>
<dbReference type="InterPro" id="IPR002429">
    <property type="entry name" value="CcO_II-like_C"/>
</dbReference>
<dbReference type="InterPro" id="IPR045187">
    <property type="entry name" value="CcO_II"/>
</dbReference>
<comment type="cofactor">
    <cofactor evidence="1">
        <name>Cu cation</name>
        <dbReference type="ChEBI" id="CHEBI:23378"/>
    </cofactor>
</comment>
<dbReference type="PANTHER" id="PTHR22888">
    <property type="entry name" value="CYTOCHROME C OXIDASE, SUBUNIT II"/>
    <property type="match status" value="1"/>
</dbReference>
<dbReference type="SUPFAM" id="SSF81464">
    <property type="entry name" value="Cytochrome c oxidase subunit II-like, transmembrane region"/>
    <property type="match status" value="1"/>
</dbReference>
<evidence type="ECO:0000256" key="17">
    <source>
        <dbReference type="ARBA" id="ARBA00024688"/>
    </source>
</evidence>
<keyword evidence="8" id="KW-0679">Respiratory chain</keyword>
<evidence type="ECO:0000256" key="11">
    <source>
        <dbReference type="ARBA" id="ARBA00022729"/>
    </source>
</evidence>
<dbReference type="eggNOG" id="COG1622">
    <property type="taxonomic scope" value="Bacteria"/>
</dbReference>
<evidence type="ECO:0000256" key="9">
    <source>
        <dbReference type="ARBA" id="ARBA00022692"/>
    </source>
</evidence>
<keyword evidence="12" id="KW-1278">Translocase</keyword>
<dbReference type="PRINTS" id="PR01166">
    <property type="entry name" value="CYCOXIDASEII"/>
</dbReference>
<evidence type="ECO:0000256" key="4">
    <source>
        <dbReference type="ARBA" id="ARBA00007866"/>
    </source>
</evidence>
<keyword evidence="10" id="KW-0479">Metal-binding</keyword>
<proteinExistence type="inferred from homology"/>
<gene>
    <name evidence="24" type="ORF">B4N89_21880</name>
</gene>
<dbReference type="GO" id="GO:0042773">
    <property type="term" value="P:ATP synthesis coupled electron transport"/>
    <property type="evidence" value="ECO:0007669"/>
    <property type="project" value="TreeGrafter"/>
</dbReference>
<dbReference type="SUPFAM" id="SSF49503">
    <property type="entry name" value="Cupredoxins"/>
    <property type="match status" value="1"/>
</dbReference>
<keyword evidence="14 22" id="KW-1133">Transmembrane helix</keyword>
<evidence type="ECO:0000256" key="21">
    <source>
        <dbReference type="ARBA" id="ARBA00071034"/>
    </source>
</evidence>
<evidence type="ECO:0000256" key="2">
    <source>
        <dbReference type="ARBA" id="ARBA00001971"/>
    </source>
</evidence>
<evidence type="ECO:0000259" key="23">
    <source>
        <dbReference type="PROSITE" id="PS50857"/>
    </source>
</evidence>
<protein>
    <recommendedName>
        <fullName evidence="21">Probable cytochrome c oxidase subunit 2</fullName>
        <ecNumber evidence="5">7.1.1.9</ecNumber>
    </recommendedName>
    <alternativeName>
        <fullName evidence="19">Cytochrome aa3 subunit 2</fullName>
    </alternativeName>
    <alternativeName>
        <fullName evidence="18">Cytochrome c oxidase polypeptide II</fullName>
    </alternativeName>
</protein>
<dbReference type="Pfam" id="PF00116">
    <property type="entry name" value="COX2"/>
    <property type="match status" value="1"/>
</dbReference>
<dbReference type="PROSITE" id="PS50857">
    <property type="entry name" value="COX2_CUA"/>
    <property type="match status" value="1"/>
</dbReference>
<dbReference type="GO" id="GO:0016491">
    <property type="term" value="F:oxidoreductase activity"/>
    <property type="evidence" value="ECO:0007669"/>
    <property type="project" value="InterPro"/>
</dbReference>
<dbReference type="Gene3D" id="2.60.40.420">
    <property type="entry name" value="Cupredoxins - blue copper proteins"/>
    <property type="match status" value="1"/>
</dbReference>
<keyword evidence="25" id="KW-1185">Reference proteome</keyword>
<evidence type="ECO:0000256" key="18">
    <source>
        <dbReference type="ARBA" id="ARBA00031389"/>
    </source>
</evidence>
<comment type="caution">
    <text evidence="24">The sequence shown here is derived from an EMBL/GenBank/DDBJ whole genome shotgun (WGS) entry which is preliminary data.</text>
</comment>
<evidence type="ECO:0000256" key="6">
    <source>
        <dbReference type="ARBA" id="ARBA00022448"/>
    </source>
</evidence>
<organism evidence="24 25">
    <name type="scientific">Embleya scabrispora</name>
    <dbReference type="NCBI Taxonomy" id="159449"/>
    <lineage>
        <taxon>Bacteria</taxon>
        <taxon>Bacillati</taxon>
        <taxon>Actinomycetota</taxon>
        <taxon>Actinomycetes</taxon>
        <taxon>Kitasatosporales</taxon>
        <taxon>Streptomycetaceae</taxon>
        <taxon>Embleya</taxon>
    </lineage>
</organism>
<evidence type="ECO:0000256" key="8">
    <source>
        <dbReference type="ARBA" id="ARBA00022660"/>
    </source>
</evidence>
<keyword evidence="15" id="KW-0186">Copper</keyword>
<comment type="cofactor">
    <cofactor evidence="2">
        <name>heme</name>
        <dbReference type="ChEBI" id="CHEBI:30413"/>
    </cofactor>
</comment>
<name>A0A1T3P2Q4_9ACTN</name>
<evidence type="ECO:0000256" key="3">
    <source>
        <dbReference type="ARBA" id="ARBA00004651"/>
    </source>
</evidence>
<comment type="subcellular location">
    <subcellularLocation>
        <location evidence="3">Cell membrane</location>
        <topology evidence="3">Multi-pass membrane protein</topology>
    </subcellularLocation>
</comment>
<dbReference type="InterPro" id="IPR001505">
    <property type="entry name" value="Copper_CuA"/>
</dbReference>
<evidence type="ECO:0000256" key="22">
    <source>
        <dbReference type="SAM" id="Phobius"/>
    </source>
</evidence>
<keyword evidence="16 22" id="KW-0472">Membrane</keyword>
<dbReference type="RefSeq" id="WP_078977529.1">
    <property type="nucleotide sequence ID" value="NZ_MWQN01000001.1"/>
</dbReference>
<dbReference type="GO" id="GO:0005507">
    <property type="term" value="F:copper ion binding"/>
    <property type="evidence" value="ECO:0007669"/>
    <property type="project" value="InterPro"/>
</dbReference>
<evidence type="ECO:0000256" key="12">
    <source>
        <dbReference type="ARBA" id="ARBA00022967"/>
    </source>
</evidence>
<comment type="catalytic activity">
    <reaction evidence="20">
        <text>4 Fe(II)-[cytochrome c] + O2 + 8 H(+)(in) = 4 Fe(III)-[cytochrome c] + 2 H2O + 4 H(+)(out)</text>
        <dbReference type="Rhea" id="RHEA:11436"/>
        <dbReference type="Rhea" id="RHEA-COMP:10350"/>
        <dbReference type="Rhea" id="RHEA-COMP:14399"/>
        <dbReference type="ChEBI" id="CHEBI:15377"/>
        <dbReference type="ChEBI" id="CHEBI:15378"/>
        <dbReference type="ChEBI" id="CHEBI:15379"/>
        <dbReference type="ChEBI" id="CHEBI:29033"/>
        <dbReference type="ChEBI" id="CHEBI:29034"/>
        <dbReference type="EC" id="7.1.1.9"/>
    </reaction>
</comment>
<evidence type="ECO:0000256" key="5">
    <source>
        <dbReference type="ARBA" id="ARBA00012949"/>
    </source>
</evidence>
<keyword evidence="11" id="KW-0732">Signal</keyword>
<evidence type="ECO:0000256" key="15">
    <source>
        <dbReference type="ARBA" id="ARBA00023008"/>
    </source>
</evidence>
<dbReference type="PROSITE" id="PS00078">
    <property type="entry name" value="COX2"/>
    <property type="match status" value="1"/>
</dbReference>
<feature type="transmembrane region" description="Helical" evidence="22">
    <location>
        <begin position="107"/>
        <end position="125"/>
    </location>
</feature>
<dbReference type="EMBL" id="MWQN01000001">
    <property type="protein sequence ID" value="OPC83235.1"/>
    <property type="molecule type" value="Genomic_DNA"/>
</dbReference>
<dbReference type="GO" id="GO:0005886">
    <property type="term" value="C:plasma membrane"/>
    <property type="evidence" value="ECO:0007669"/>
    <property type="project" value="UniProtKB-SubCell"/>
</dbReference>
<dbReference type="NCBIfam" id="TIGR02866">
    <property type="entry name" value="CoxB"/>
    <property type="match status" value="1"/>
</dbReference>